<protein>
    <recommendedName>
        <fullName evidence="3">Carrier domain-containing protein</fullName>
    </recommendedName>
</protein>
<dbReference type="InterPro" id="IPR020806">
    <property type="entry name" value="PKS_PP-bd"/>
</dbReference>
<dbReference type="AlphaFoldDB" id="A0A2A2D9H8"/>
<evidence type="ECO:0000259" key="3">
    <source>
        <dbReference type="PROSITE" id="PS50075"/>
    </source>
</evidence>
<dbReference type="Pfam" id="PF00550">
    <property type="entry name" value="PP-binding"/>
    <property type="match status" value="1"/>
</dbReference>
<organism evidence="4 5">
    <name type="scientific">Streptomyces albireticuli</name>
    <dbReference type="NCBI Taxonomy" id="1940"/>
    <lineage>
        <taxon>Bacteria</taxon>
        <taxon>Bacillati</taxon>
        <taxon>Actinomycetota</taxon>
        <taxon>Actinomycetes</taxon>
        <taxon>Kitasatosporales</taxon>
        <taxon>Streptomycetaceae</taxon>
        <taxon>Streptomyces</taxon>
    </lineage>
</organism>
<dbReference type="InterPro" id="IPR036736">
    <property type="entry name" value="ACP-like_sf"/>
</dbReference>
<keyword evidence="2" id="KW-0597">Phosphoprotein</keyword>
<evidence type="ECO:0000256" key="1">
    <source>
        <dbReference type="ARBA" id="ARBA00022450"/>
    </source>
</evidence>
<accession>A0A2A2D9H8</accession>
<sequence>MSVPPLPLFGRPMSTYQNTYDWDSLALGLDYDPEFDVDFDEAFAFDLEAAEAAPVTVPDLAVLAHSDYAERSRLLDAYVRQEIGRVLGVAPESVDTTGRPMNSLGVGSINGMELQARMEAALGVELKLQSLLRANSAAELVDCLARQLGPGDGPSQRSAAPAATV</sequence>
<keyword evidence="5" id="KW-1185">Reference proteome</keyword>
<dbReference type="Proteomes" id="UP000218944">
    <property type="component" value="Unassembled WGS sequence"/>
</dbReference>
<keyword evidence="1" id="KW-0596">Phosphopantetheine</keyword>
<proteinExistence type="predicted"/>
<name>A0A2A2D9H8_9ACTN</name>
<dbReference type="EMBL" id="NSJV01000302">
    <property type="protein sequence ID" value="PAU48020.1"/>
    <property type="molecule type" value="Genomic_DNA"/>
</dbReference>
<dbReference type="SMART" id="SM00823">
    <property type="entry name" value="PKS_PP"/>
    <property type="match status" value="1"/>
</dbReference>
<comment type="caution">
    <text evidence="4">The sequence shown here is derived from an EMBL/GenBank/DDBJ whole genome shotgun (WGS) entry which is preliminary data.</text>
</comment>
<evidence type="ECO:0000256" key="2">
    <source>
        <dbReference type="ARBA" id="ARBA00022553"/>
    </source>
</evidence>
<dbReference type="PROSITE" id="PS50075">
    <property type="entry name" value="CARRIER"/>
    <property type="match status" value="1"/>
</dbReference>
<dbReference type="InterPro" id="IPR009081">
    <property type="entry name" value="PP-bd_ACP"/>
</dbReference>
<evidence type="ECO:0000313" key="5">
    <source>
        <dbReference type="Proteomes" id="UP000218944"/>
    </source>
</evidence>
<dbReference type="Gene3D" id="1.10.1200.10">
    <property type="entry name" value="ACP-like"/>
    <property type="match status" value="1"/>
</dbReference>
<evidence type="ECO:0000313" key="4">
    <source>
        <dbReference type="EMBL" id="PAU48020.1"/>
    </source>
</evidence>
<gene>
    <name evidence="4" type="ORF">CK936_15615</name>
</gene>
<feature type="domain" description="Carrier" evidence="3">
    <location>
        <begin position="73"/>
        <end position="148"/>
    </location>
</feature>
<reference evidence="4 5" key="1">
    <citation type="submission" date="2017-08" db="EMBL/GenBank/DDBJ databases">
        <title>Genome sequence of Streptomyces albireticuli NRRL B-1670.</title>
        <authorList>
            <person name="Graham D.E."/>
            <person name="Mahan K.M."/>
            <person name="Klingeman D.M."/>
            <person name="Hettich R.L."/>
            <person name="Parry R.J."/>
            <person name="Spain J.C."/>
        </authorList>
    </citation>
    <scope>NUCLEOTIDE SEQUENCE [LARGE SCALE GENOMIC DNA]</scope>
    <source>
        <strain evidence="4 5">NRRL B-1670</strain>
    </source>
</reference>
<dbReference type="GO" id="GO:0031177">
    <property type="term" value="F:phosphopantetheine binding"/>
    <property type="evidence" value="ECO:0007669"/>
    <property type="project" value="InterPro"/>
</dbReference>
<dbReference type="GO" id="GO:0017000">
    <property type="term" value="P:antibiotic biosynthetic process"/>
    <property type="evidence" value="ECO:0007669"/>
    <property type="project" value="UniProtKB-ARBA"/>
</dbReference>
<dbReference type="SUPFAM" id="SSF47336">
    <property type="entry name" value="ACP-like"/>
    <property type="match status" value="1"/>
</dbReference>